<proteinExistence type="predicted"/>
<dbReference type="EMBL" id="CABEIY010000007">
    <property type="protein sequence ID" value="VTT24500.1"/>
    <property type="molecule type" value="Genomic_DNA"/>
</dbReference>
<accession>A0AAE9R2V4</accession>
<sequence length="224" mass="25241">MSYYKKEKLHETKIPYLINYITFHLLGACATISAAEYQSTTPDLLSPVINDNQIVEALPEGGFIYNLNGSSTFDSTIVSNNQGKLMSYKQYKDTEIPNKGMVDYINPPILVRSASPYRATNNLKILPLGQSYRSQAFSGSGWRFSELKFEAVQGTGTWLFWESVGDSDLVGNEYEAYRTYESKKPVSRAVIGNGQGKYVNGEGSWLFFYTHNPVNGSWYRVTNK</sequence>
<dbReference type="RefSeq" id="WP_049519294.1">
    <property type="nucleotide sequence ID" value="NZ_CABEIX010000004.1"/>
</dbReference>
<name>A0AAE9R2V4_STREQ</name>
<reference evidence="1 2" key="1">
    <citation type="submission" date="2019-05" db="EMBL/GenBank/DDBJ databases">
        <authorList>
            <consortium name="Pathogen Informatics"/>
        </authorList>
    </citation>
    <scope>NUCLEOTIDE SEQUENCE [LARGE SCALE GENOMIC DNA]</scope>
    <source>
        <strain evidence="1 2">NCTC11557</strain>
    </source>
</reference>
<gene>
    <name evidence="1" type="ORF">NCTC11557_01137</name>
</gene>
<comment type="caution">
    <text evidence="1">The sequence shown here is derived from an EMBL/GenBank/DDBJ whole genome shotgun (WGS) entry which is preliminary data.</text>
</comment>
<dbReference type="PROSITE" id="PS51257">
    <property type="entry name" value="PROKAR_LIPOPROTEIN"/>
    <property type="match status" value="1"/>
</dbReference>
<protein>
    <recommendedName>
        <fullName evidence="3">Lipoprotein</fullName>
    </recommendedName>
</protein>
<organism evidence="1 2">
    <name type="scientific">Streptococcus dysgalactiae subsp. equisimilis</name>
    <name type="common">Streptococcus equisimilis</name>
    <dbReference type="NCBI Taxonomy" id="119602"/>
    <lineage>
        <taxon>Bacteria</taxon>
        <taxon>Bacillati</taxon>
        <taxon>Bacillota</taxon>
        <taxon>Bacilli</taxon>
        <taxon>Lactobacillales</taxon>
        <taxon>Streptococcaceae</taxon>
        <taxon>Streptococcus</taxon>
    </lineage>
</organism>
<dbReference type="Proteomes" id="UP000339049">
    <property type="component" value="Unassembled WGS sequence"/>
</dbReference>
<dbReference type="AlphaFoldDB" id="A0AAE9R2V4"/>
<evidence type="ECO:0008006" key="3">
    <source>
        <dbReference type="Google" id="ProtNLM"/>
    </source>
</evidence>
<evidence type="ECO:0000313" key="1">
    <source>
        <dbReference type="EMBL" id="VTT24500.1"/>
    </source>
</evidence>
<evidence type="ECO:0000313" key="2">
    <source>
        <dbReference type="Proteomes" id="UP000339049"/>
    </source>
</evidence>